<evidence type="ECO:0000256" key="5">
    <source>
        <dbReference type="ARBA" id="ARBA00038359"/>
    </source>
</evidence>
<comment type="similarity">
    <text evidence="5">Belongs to the SAT4 family.</text>
</comment>
<reference evidence="8 9" key="3">
    <citation type="journal article" date="2017" name="Mol. Plant Pathol.">
        <title>A gapless genome sequence of the fungus Botrytis cinerea.</title>
        <authorList>
            <person name="Van Kan J.A."/>
            <person name="Stassen J.H."/>
            <person name="Mosbach A."/>
            <person name="Van Der Lee T.A."/>
            <person name="Faino L."/>
            <person name="Farmer A.D."/>
            <person name="Papasotiriou D.G."/>
            <person name="Zhou S."/>
            <person name="Seidl M.F."/>
            <person name="Cottam E."/>
            <person name="Edel D."/>
            <person name="Hahn M."/>
            <person name="Schwartz D.C."/>
            <person name="Dietrich R.A."/>
            <person name="Widdison S."/>
            <person name="Scalliet G."/>
        </authorList>
    </citation>
    <scope>NUCLEOTIDE SEQUENCE [LARGE SCALE GENOMIC DNA]</scope>
    <source>
        <strain evidence="8 9">B05.10</strain>
    </source>
</reference>
<dbReference type="EMBL" id="CP009811">
    <property type="protein sequence ID" value="ATZ51837.1"/>
    <property type="molecule type" value="Genomic_DNA"/>
</dbReference>
<accession>A0A384JN77</accession>
<feature type="transmembrane region" description="Helical" evidence="6">
    <location>
        <begin position="53"/>
        <end position="76"/>
    </location>
</feature>
<dbReference type="InterPro" id="IPR052337">
    <property type="entry name" value="SAT4-like"/>
</dbReference>
<dbReference type="AlphaFoldDB" id="A0A384JN77"/>
<dbReference type="Proteomes" id="UP000001798">
    <property type="component" value="Chromosome 7"/>
</dbReference>
<protein>
    <recommendedName>
        <fullName evidence="7">Rhodopsin domain-containing protein</fullName>
    </recommendedName>
</protein>
<evidence type="ECO:0000256" key="3">
    <source>
        <dbReference type="ARBA" id="ARBA00022989"/>
    </source>
</evidence>
<dbReference type="GO" id="GO:0016020">
    <property type="term" value="C:membrane"/>
    <property type="evidence" value="ECO:0007669"/>
    <property type="project" value="UniProtKB-SubCell"/>
</dbReference>
<dbReference type="OrthoDB" id="5391602at2759"/>
<name>A0A384JN77_BOTFB</name>
<evidence type="ECO:0000259" key="7">
    <source>
        <dbReference type="Pfam" id="PF20684"/>
    </source>
</evidence>
<evidence type="ECO:0000313" key="9">
    <source>
        <dbReference type="Proteomes" id="UP000001798"/>
    </source>
</evidence>
<evidence type="ECO:0000313" key="8">
    <source>
        <dbReference type="EMBL" id="ATZ51837.1"/>
    </source>
</evidence>
<dbReference type="Pfam" id="PF20684">
    <property type="entry name" value="Fung_rhodopsin"/>
    <property type="match status" value="1"/>
</dbReference>
<dbReference type="RefSeq" id="XP_024549827.1">
    <property type="nucleotide sequence ID" value="XM_024694038.1"/>
</dbReference>
<keyword evidence="4 6" id="KW-0472">Membrane</keyword>
<feature type="domain" description="Rhodopsin" evidence="7">
    <location>
        <begin position="37"/>
        <end position="270"/>
    </location>
</feature>
<reference evidence="8 9" key="2">
    <citation type="journal article" date="2012" name="Eukaryot. Cell">
        <title>Genome update of Botrytis cinerea strains B05.10 and T4.</title>
        <authorList>
            <person name="Staats M."/>
            <person name="van Kan J.A."/>
        </authorList>
    </citation>
    <scope>NUCLEOTIDE SEQUENCE [LARGE SCALE GENOMIC DNA]</scope>
    <source>
        <strain evidence="8 9">B05.10</strain>
    </source>
</reference>
<dbReference type="GeneID" id="5427461"/>
<dbReference type="PANTHER" id="PTHR33048:SF134">
    <property type="entry name" value="INTEGRAL MEMBRANE PROTEIN"/>
    <property type="match status" value="1"/>
</dbReference>
<keyword evidence="9" id="KW-1185">Reference proteome</keyword>
<feature type="transmembrane region" description="Helical" evidence="6">
    <location>
        <begin position="175"/>
        <end position="197"/>
    </location>
</feature>
<comment type="subcellular location">
    <subcellularLocation>
        <location evidence="1">Membrane</location>
        <topology evidence="1">Multi-pass membrane protein</topology>
    </subcellularLocation>
</comment>
<evidence type="ECO:0000256" key="2">
    <source>
        <dbReference type="ARBA" id="ARBA00022692"/>
    </source>
</evidence>
<sequence>MSNSTNLSPAYLAENRSSRLVISNSIFFGLAAINVLLRFVARKLKNISWGVDDYLIALALIWVTGLYVISIFSVKYGVGRHIEVVAEDKVQQIFKLIYVMQIFYVLAPATIKLSILFLYKRIFVSERFIHIVYAHIIVISVWVTIMLFMVIFNCSPISAFWTYDGKCFNFEKLTIGYAIVNILTDMSICILPLPKIWKLQLPIGQKMAIMLIFMLGLFEIAAALMRLIFAICFIDSSDATWDYTIGNIWSVIEPAIGIVCACLPTTRVVLLAILPASWCSVFSINLCPSKTITSGRENGDWPRIATYSEIQIDSQIRLSKKDHSDVGSENALELRDVNGLEQQESGDRIVVKQEYMVREEYVKADESV</sequence>
<dbReference type="PANTHER" id="PTHR33048">
    <property type="entry name" value="PTH11-LIKE INTEGRAL MEMBRANE PROTEIN (AFU_ORTHOLOGUE AFUA_5G11245)"/>
    <property type="match status" value="1"/>
</dbReference>
<reference evidence="8 9" key="1">
    <citation type="journal article" date="2011" name="PLoS Genet.">
        <title>Genomic analysis of the necrotrophic fungal pathogens Sclerotinia sclerotiorum and Botrytis cinerea.</title>
        <authorList>
            <person name="Amselem J."/>
            <person name="Cuomo C.A."/>
            <person name="van Kan J.A."/>
            <person name="Viaud M."/>
            <person name="Benito E.P."/>
            <person name="Couloux A."/>
            <person name="Coutinho P.M."/>
            <person name="de Vries R.P."/>
            <person name="Dyer P.S."/>
            <person name="Fillinger S."/>
            <person name="Fournier E."/>
            <person name="Gout L."/>
            <person name="Hahn M."/>
            <person name="Kohn L."/>
            <person name="Lapalu N."/>
            <person name="Plummer K.M."/>
            <person name="Pradier J.M."/>
            <person name="Quevillon E."/>
            <person name="Sharon A."/>
            <person name="Simon A."/>
            <person name="ten Have A."/>
            <person name="Tudzynski B."/>
            <person name="Tudzynski P."/>
            <person name="Wincker P."/>
            <person name="Andrew M."/>
            <person name="Anthouard V."/>
            <person name="Beever R.E."/>
            <person name="Beffa R."/>
            <person name="Benoit I."/>
            <person name="Bouzid O."/>
            <person name="Brault B."/>
            <person name="Chen Z."/>
            <person name="Choquer M."/>
            <person name="Collemare J."/>
            <person name="Cotton P."/>
            <person name="Danchin E.G."/>
            <person name="Da Silva C."/>
            <person name="Gautier A."/>
            <person name="Giraud C."/>
            <person name="Giraud T."/>
            <person name="Gonzalez C."/>
            <person name="Grossetete S."/>
            <person name="Guldener U."/>
            <person name="Henrissat B."/>
            <person name="Howlett B.J."/>
            <person name="Kodira C."/>
            <person name="Kretschmer M."/>
            <person name="Lappartient A."/>
            <person name="Leroch M."/>
            <person name="Levis C."/>
            <person name="Mauceli E."/>
            <person name="Neuveglise C."/>
            <person name="Oeser B."/>
            <person name="Pearson M."/>
            <person name="Poulain J."/>
            <person name="Poussereau N."/>
            <person name="Quesneville H."/>
            <person name="Rascle C."/>
            <person name="Schumacher J."/>
            <person name="Segurens B."/>
            <person name="Sexton A."/>
            <person name="Silva E."/>
            <person name="Sirven C."/>
            <person name="Soanes D.M."/>
            <person name="Talbot N.J."/>
            <person name="Templeton M."/>
            <person name="Yandava C."/>
            <person name="Yarden O."/>
            <person name="Zeng Q."/>
            <person name="Rollins J.A."/>
            <person name="Lebrun M.H."/>
            <person name="Dickman M."/>
        </authorList>
    </citation>
    <scope>NUCLEOTIDE SEQUENCE [LARGE SCALE GENOMIC DNA]</scope>
    <source>
        <strain evidence="8 9">B05.10</strain>
    </source>
</reference>
<organism evidence="8 9">
    <name type="scientific">Botryotinia fuckeliana (strain B05.10)</name>
    <name type="common">Noble rot fungus</name>
    <name type="synonym">Botrytis cinerea</name>
    <dbReference type="NCBI Taxonomy" id="332648"/>
    <lineage>
        <taxon>Eukaryota</taxon>
        <taxon>Fungi</taxon>
        <taxon>Dikarya</taxon>
        <taxon>Ascomycota</taxon>
        <taxon>Pezizomycotina</taxon>
        <taxon>Leotiomycetes</taxon>
        <taxon>Helotiales</taxon>
        <taxon>Sclerotiniaceae</taxon>
        <taxon>Botrytis</taxon>
    </lineage>
</organism>
<feature type="transmembrane region" description="Helical" evidence="6">
    <location>
        <begin position="20"/>
        <end position="41"/>
    </location>
</feature>
<keyword evidence="2 6" id="KW-0812">Transmembrane</keyword>
<dbReference type="VEuPathDB" id="FungiDB:Bcin07g04020"/>
<keyword evidence="3 6" id="KW-1133">Transmembrane helix</keyword>
<dbReference type="KEGG" id="bfu:BCIN_07g04020"/>
<evidence type="ECO:0000256" key="1">
    <source>
        <dbReference type="ARBA" id="ARBA00004141"/>
    </source>
</evidence>
<feature type="transmembrane region" description="Helical" evidence="6">
    <location>
        <begin position="96"/>
        <end position="119"/>
    </location>
</feature>
<feature type="transmembrane region" description="Helical" evidence="6">
    <location>
        <begin position="131"/>
        <end position="163"/>
    </location>
</feature>
<evidence type="ECO:0000256" key="6">
    <source>
        <dbReference type="SAM" id="Phobius"/>
    </source>
</evidence>
<proteinExistence type="inferred from homology"/>
<evidence type="ECO:0000256" key="4">
    <source>
        <dbReference type="ARBA" id="ARBA00023136"/>
    </source>
</evidence>
<feature type="transmembrane region" description="Helical" evidence="6">
    <location>
        <begin position="209"/>
        <end position="229"/>
    </location>
</feature>
<gene>
    <name evidence="8" type="ORF">BCIN_07g04020</name>
</gene>
<dbReference type="InterPro" id="IPR049326">
    <property type="entry name" value="Rhodopsin_dom_fungi"/>
</dbReference>